<dbReference type="AlphaFoldDB" id="A0A0D0CEF6"/>
<dbReference type="Proteomes" id="UP000053593">
    <property type="component" value="Unassembled WGS sequence"/>
</dbReference>
<evidence type="ECO:0000313" key="1">
    <source>
        <dbReference type="EMBL" id="KIK56422.1"/>
    </source>
</evidence>
<proteinExistence type="predicted"/>
<name>A0A0D0CEF6_9AGAR</name>
<reference evidence="1 2" key="1">
    <citation type="submission" date="2014-04" db="EMBL/GenBank/DDBJ databases">
        <title>Evolutionary Origins and Diversification of the Mycorrhizal Mutualists.</title>
        <authorList>
            <consortium name="DOE Joint Genome Institute"/>
            <consortium name="Mycorrhizal Genomics Consortium"/>
            <person name="Kohler A."/>
            <person name="Kuo A."/>
            <person name="Nagy L.G."/>
            <person name="Floudas D."/>
            <person name="Copeland A."/>
            <person name="Barry K.W."/>
            <person name="Cichocki N."/>
            <person name="Veneault-Fourrey C."/>
            <person name="LaButti K."/>
            <person name="Lindquist E.A."/>
            <person name="Lipzen A."/>
            <person name="Lundell T."/>
            <person name="Morin E."/>
            <person name="Murat C."/>
            <person name="Riley R."/>
            <person name="Ohm R."/>
            <person name="Sun H."/>
            <person name="Tunlid A."/>
            <person name="Henrissat B."/>
            <person name="Grigoriev I.V."/>
            <person name="Hibbett D.S."/>
            <person name="Martin F."/>
        </authorList>
    </citation>
    <scope>NUCLEOTIDE SEQUENCE [LARGE SCALE GENOMIC DNA]</scope>
    <source>
        <strain evidence="1 2">FD-317 M1</strain>
    </source>
</reference>
<dbReference type="EMBL" id="KN834798">
    <property type="protein sequence ID" value="KIK56422.1"/>
    <property type="molecule type" value="Genomic_DNA"/>
</dbReference>
<sequence>MSLHFFSSFKNTTVFASPRLFPCLMNSRKFHPYSHALRRRRHGEALNELRLAETIAVQDLAQLPLNVLICFRFRRNRRNGKLILKTTVTMPMVPYSPCSSSLSAFVSSTPS</sequence>
<evidence type="ECO:0000313" key="2">
    <source>
        <dbReference type="Proteomes" id="UP000053593"/>
    </source>
</evidence>
<accession>A0A0D0CEF6</accession>
<protein>
    <submittedName>
        <fullName evidence="1">Uncharacterized protein</fullName>
    </submittedName>
</protein>
<gene>
    <name evidence="1" type="ORF">GYMLUDRAFT_819677</name>
</gene>
<keyword evidence="2" id="KW-1185">Reference proteome</keyword>
<organism evidence="1 2">
    <name type="scientific">Collybiopsis luxurians FD-317 M1</name>
    <dbReference type="NCBI Taxonomy" id="944289"/>
    <lineage>
        <taxon>Eukaryota</taxon>
        <taxon>Fungi</taxon>
        <taxon>Dikarya</taxon>
        <taxon>Basidiomycota</taxon>
        <taxon>Agaricomycotina</taxon>
        <taxon>Agaricomycetes</taxon>
        <taxon>Agaricomycetidae</taxon>
        <taxon>Agaricales</taxon>
        <taxon>Marasmiineae</taxon>
        <taxon>Omphalotaceae</taxon>
        <taxon>Collybiopsis</taxon>
        <taxon>Collybiopsis luxurians</taxon>
    </lineage>
</organism>
<dbReference type="HOGENOM" id="CLU_2158713_0_0_1"/>